<dbReference type="InterPro" id="IPR017871">
    <property type="entry name" value="ABC_transporter-like_CS"/>
</dbReference>
<keyword evidence="8 15" id="KW-0067">ATP-binding</keyword>
<dbReference type="Pfam" id="PF00005">
    <property type="entry name" value="ABC_tran"/>
    <property type="match status" value="1"/>
</dbReference>
<keyword evidence="4 11" id="KW-0813">Transport</keyword>
<dbReference type="InterPro" id="IPR003439">
    <property type="entry name" value="ABC_transporter-like_ATP-bd"/>
</dbReference>
<dbReference type="InterPro" id="IPR003593">
    <property type="entry name" value="AAA+_ATPase"/>
</dbReference>
<organism evidence="15 16">
    <name type="scientific">Nonomuraea fuscirosea</name>
    <dbReference type="NCBI Taxonomy" id="1291556"/>
    <lineage>
        <taxon>Bacteria</taxon>
        <taxon>Bacillati</taxon>
        <taxon>Actinomycetota</taxon>
        <taxon>Actinomycetes</taxon>
        <taxon>Streptosporangiales</taxon>
        <taxon>Streptosporangiaceae</taxon>
        <taxon>Nonomuraea</taxon>
    </lineage>
</organism>
<evidence type="ECO:0000256" key="8">
    <source>
        <dbReference type="ARBA" id="ARBA00022840"/>
    </source>
</evidence>
<evidence type="ECO:0000259" key="13">
    <source>
        <dbReference type="PROSITE" id="PS50893"/>
    </source>
</evidence>
<dbReference type="PROSITE" id="PS00211">
    <property type="entry name" value="ABC_TRANSPORTER_1"/>
    <property type="match status" value="1"/>
</dbReference>
<dbReference type="GO" id="GO:0005524">
    <property type="term" value="F:ATP binding"/>
    <property type="evidence" value="ECO:0007669"/>
    <property type="project" value="UniProtKB-KW"/>
</dbReference>
<dbReference type="InterPro" id="IPR000515">
    <property type="entry name" value="MetI-like"/>
</dbReference>
<evidence type="ECO:0000313" key="15">
    <source>
        <dbReference type="EMBL" id="PRX61714.1"/>
    </source>
</evidence>
<dbReference type="CDD" id="cd06261">
    <property type="entry name" value="TM_PBP2"/>
    <property type="match status" value="1"/>
</dbReference>
<dbReference type="InterPro" id="IPR013563">
    <property type="entry name" value="Oligopep_ABC_C"/>
</dbReference>
<evidence type="ECO:0000256" key="5">
    <source>
        <dbReference type="ARBA" id="ARBA00022475"/>
    </source>
</evidence>
<proteinExistence type="inferred from homology"/>
<sequence length="633" mass="66797">MTAAFRGPRPGRLLSGGVPLLLILLFVFLSVAGPSIWGEAASASNVAEANQSISAAHWMGTDDLGRDILARTLVATRNSLVLAVVATIVGGCVGIGLGLLSAMSRRLGRALGALINVLIAFPALLLAIFFAVLFGIGSVGSVLAVGASFAPGFARITQTLTASVVSKEYVEASRVLGRGPIYRTFRHILPNIAEPVVLYSTIHIGTAVLALSGLSFLGLGVQPPVYDWGRLLNDGLTRIYVTPGVAIAPSIAIVLAGLTFNLAGERLSDLIAGRRSAPSARRSQPRPAEPAPDPAGDGGGALVDVRHLRVTYASADGRVTTPVRDVSFTLAPKERVGIVGESGSGKSLTAAAIAQLIEEPGHVEAERLRFMDADLLTPDDSTRHVLGRNMAMVFQDPGEALNPAIKIGTHLIEPAVIHLRESKPDAKRKALDALRAVAITDPARRFEQHRHELSGGMKQRVGIAIGLMGEARLLIADEPTTALDVTVQRQILRLVDRLGARTEAGLLFISHDIAVVSELCDRIIVMYAGFIVEEAATADLLESPAHPYTSVLLAASPRMGLDKSRPLVAIDGRMPGPDADLPGCYFAARCPRADATCLSDRPPLRELADGRRAACWHPLTEPGDVPTSEGATI</sequence>
<feature type="transmembrane region" description="Helical" evidence="11">
    <location>
        <begin position="239"/>
        <end position="264"/>
    </location>
</feature>
<feature type="domain" description="ABC transmembrane type-1" evidence="14">
    <location>
        <begin position="76"/>
        <end position="264"/>
    </location>
</feature>
<dbReference type="SMART" id="SM00382">
    <property type="entry name" value="AAA"/>
    <property type="match status" value="1"/>
</dbReference>
<dbReference type="CDD" id="cd03257">
    <property type="entry name" value="ABC_NikE_OppD_transporters"/>
    <property type="match status" value="1"/>
</dbReference>
<evidence type="ECO:0000256" key="12">
    <source>
        <dbReference type="SAM" id="MobiDB-lite"/>
    </source>
</evidence>
<feature type="transmembrane region" description="Helical" evidence="11">
    <location>
        <begin position="114"/>
        <end position="136"/>
    </location>
</feature>
<keyword evidence="9 11" id="KW-1133">Transmembrane helix</keyword>
<evidence type="ECO:0000256" key="3">
    <source>
        <dbReference type="ARBA" id="ARBA00005417"/>
    </source>
</evidence>
<evidence type="ECO:0000256" key="2">
    <source>
        <dbReference type="ARBA" id="ARBA00004202"/>
    </source>
</evidence>
<dbReference type="OrthoDB" id="9809030at2"/>
<comment type="similarity">
    <text evidence="3">Belongs to the ABC transporter superfamily.</text>
</comment>
<evidence type="ECO:0000256" key="1">
    <source>
        <dbReference type="ARBA" id="ARBA00004141"/>
    </source>
</evidence>
<evidence type="ECO:0000259" key="14">
    <source>
        <dbReference type="PROSITE" id="PS50928"/>
    </source>
</evidence>
<evidence type="ECO:0000256" key="7">
    <source>
        <dbReference type="ARBA" id="ARBA00022741"/>
    </source>
</evidence>
<dbReference type="PROSITE" id="PS50928">
    <property type="entry name" value="ABC_TM1"/>
    <property type="match status" value="1"/>
</dbReference>
<comment type="similarity">
    <text evidence="11">Belongs to the binding-protein-dependent transport system permease family.</text>
</comment>
<keyword evidence="7" id="KW-0547">Nucleotide-binding</keyword>
<feature type="region of interest" description="Disordered" evidence="12">
    <location>
        <begin position="274"/>
        <end position="300"/>
    </location>
</feature>
<dbReference type="AlphaFoldDB" id="A0A2T0MT22"/>
<evidence type="ECO:0000256" key="9">
    <source>
        <dbReference type="ARBA" id="ARBA00022989"/>
    </source>
</evidence>
<dbReference type="GO" id="GO:0005886">
    <property type="term" value="C:plasma membrane"/>
    <property type="evidence" value="ECO:0007669"/>
    <property type="project" value="UniProtKB-SubCell"/>
</dbReference>
<dbReference type="RefSeq" id="WP_106245563.1">
    <property type="nucleotide sequence ID" value="NZ_PVNG01000014.1"/>
</dbReference>
<evidence type="ECO:0000313" key="16">
    <source>
        <dbReference type="Proteomes" id="UP000238312"/>
    </source>
</evidence>
<dbReference type="GO" id="GO:0055085">
    <property type="term" value="P:transmembrane transport"/>
    <property type="evidence" value="ECO:0007669"/>
    <property type="project" value="InterPro"/>
</dbReference>
<dbReference type="PANTHER" id="PTHR43297:SF2">
    <property type="entry name" value="DIPEPTIDE TRANSPORT ATP-BINDING PROTEIN DPPD"/>
    <property type="match status" value="1"/>
</dbReference>
<dbReference type="Pfam" id="PF08352">
    <property type="entry name" value="oligo_HPY"/>
    <property type="match status" value="1"/>
</dbReference>
<dbReference type="Proteomes" id="UP000238312">
    <property type="component" value="Unassembled WGS sequence"/>
</dbReference>
<evidence type="ECO:0000256" key="11">
    <source>
        <dbReference type="RuleBase" id="RU363032"/>
    </source>
</evidence>
<dbReference type="InterPro" id="IPR050388">
    <property type="entry name" value="ABC_Ni/Peptide_Import"/>
</dbReference>
<feature type="transmembrane region" description="Helical" evidence="11">
    <location>
        <begin position="196"/>
        <end position="219"/>
    </location>
</feature>
<comment type="caution">
    <text evidence="15">The sequence shown here is derived from an EMBL/GenBank/DDBJ whole genome shotgun (WGS) entry which is preliminary data.</text>
</comment>
<dbReference type="FunFam" id="3.40.50.300:FF:000016">
    <property type="entry name" value="Oligopeptide ABC transporter ATP-binding component"/>
    <property type="match status" value="1"/>
</dbReference>
<dbReference type="PANTHER" id="PTHR43297">
    <property type="entry name" value="OLIGOPEPTIDE TRANSPORT ATP-BINDING PROTEIN APPD"/>
    <property type="match status" value="1"/>
</dbReference>
<evidence type="ECO:0000256" key="10">
    <source>
        <dbReference type="ARBA" id="ARBA00023136"/>
    </source>
</evidence>
<keyword evidence="10 11" id="KW-0472">Membrane</keyword>
<name>A0A2T0MT22_9ACTN</name>
<gene>
    <name evidence="15" type="ORF">B0I32_11483</name>
</gene>
<accession>A0A2T0MT22</accession>
<keyword evidence="5" id="KW-1003">Cell membrane</keyword>
<dbReference type="EMBL" id="PVNG01000014">
    <property type="protein sequence ID" value="PRX61714.1"/>
    <property type="molecule type" value="Genomic_DNA"/>
</dbReference>
<protein>
    <submittedName>
        <fullName evidence="15">Oligopeptide/dipeptide ABC transporter ATP-binding protein</fullName>
    </submittedName>
</protein>
<dbReference type="Gene3D" id="3.40.50.300">
    <property type="entry name" value="P-loop containing nucleotide triphosphate hydrolases"/>
    <property type="match status" value="1"/>
</dbReference>
<feature type="transmembrane region" description="Helical" evidence="11">
    <location>
        <begin position="80"/>
        <end position="102"/>
    </location>
</feature>
<dbReference type="InterPro" id="IPR035906">
    <property type="entry name" value="MetI-like_sf"/>
</dbReference>
<evidence type="ECO:0000256" key="6">
    <source>
        <dbReference type="ARBA" id="ARBA00022692"/>
    </source>
</evidence>
<dbReference type="Pfam" id="PF00528">
    <property type="entry name" value="BPD_transp_1"/>
    <property type="match status" value="1"/>
</dbReference>
<feature type="compositionally biased region" description="Low complexity" evidence="12">
    <location>
        <begin position="274"/>
        <end position="286"/>
    </location>
</feature>
<dbReference type="SUPFAM" id="SSF52540">
    <property type="entry name" value="P-loop containing nucleoside triphosphate hydrolases"/>
    <property type="match status" value="1"/>
</dbReference>
<evidence type="ECO:0000256" key="4">
    <source>
        <dbReference type="ARBA" id="ARBA00022448"/>
    </source>
</evidence>
<dbReference type="PROSITE" id="PS50893">
    <property type="entry name" value="ABC_TRANSPORTER_2"/>
    <property type="match status" value="1"/>
</dbReference>
<dbReference type="InterPro" id="IPR027417">
    <property type="entry name" value="P-loop_NTPase"/>
</dbReference>
<dbReference type="NCBIfam" id="TIGR01727">
    <property type="entry name" value="oligo_HPY"/>
    <property type="match status" value="1"/>
</dbReference>
<comment type="subcellular location">
    <subcellularLocation>
        <location evidence="11">Cell membrane</location>
        <topology evidence="11">Multi-pass membrane protein</topology>
    </subcellularLocation>
    <subcellularLocation>
        <location evidence="2">Cell membrane</location>
        <topology evidence="2">Peripheral membrane protein</topology>
    </subcellularLocation>
    <subcellularLocation>
        <location evidence="1">Membrane</location>
        <topology evidence="1">Multi-pass membrane protein</topology>
    </subcellularLocation>
</comment>
<dbReference type="GO" id="GO:0015833">
    <property type="term" value="P:peptide transport"/>
    <property type="evidence" value="ECO:0007669"/>
    <property type="project" value="InterPro"/>
</dbReference>
<keyword evidence="16" id="KW-1185">Reference proteome</keyword>
<dbReference type="GO" id="GO:0016887">
    <property type="term" value="F:ATP hydrolysis activity"/>
    <property type="evidence" value="ECO:0007669"/>
    <property type="project" value="InterPro"/>
</dbReference>
<feature type="domain" description="ABC transporter" evidence="13">
    <location>
        <begin position="305"/>
        <end position="553"/>
    </location>
</feature>
<reference evidence="15 16" key="1">
    <citation type="submission" date="2018-03" db="EMBL/GenBank/DDBJ databases">
        <title>Genomic Encyclopedia of Type Strains, Phase III (KMG-III): the genomes of soil and plant-associated and newly described type strains.</title>
        <authorList>
            <person name="Whitman W."/>
        </authorList>
    </citation>
    <scope>NUCLEOTIDE SEQUENCE [LARGE SCALE GENOMIC DNA]</scope>
    <source>
        <strain evidence="15 16">CGMCC 4.7104</strain>
    </source>
</reference>
<dbReference type="Gene3D" id="1.10.3720.10">
    <property type="entry name" value="MetI-like"/>
    <property type="match status" value="1"/>
</dbReference>
<keyword evidence="6 11" id="KW-0812">Transmembrane</keyword>
<dbReference type="SUPFAM" id="SSF161098">
    <property type="entry name" value="MetI-like"/>
    <property type="match status" value="1"/>
</dbReference>